<organism evidence="1 2">
    <name type="scientific">Allomyces macrogynus (strain ATCC 38327)</name>
    <name type="common">Allomyces javanicus var. macrogynus</name>
    <dbReference type="NCBI Taxonomy" id="578462"/>
    <lineage>
        <taxon>Eukaryota</taxon>
        <taxon>Fungi</taxon>
        <taxon>Fungi incertae sedis</taxon>
        <taxon>Blastocladiomycota</taxon>
        <taxon>Blastocladiomycetes</taxon>
        <taxon>Blastocladiales</taxon>
        <taxon>Blastocladiaceae</taxon>
        <taxon>Allomyces</taxon>
    </lineage>
</organism>
<dbReference type="AlphaFoldDB" id="A0A0L0SN51"/>
<dbReference type="Proteomes" id="UP000054350">
    <property type="component" value="Unassembled WGS sequence"/>
</dbReference>
<proteinExistence type="predicted"/>
<dbReference type="EMBL" id="GG745343">
    <property type="protein sequence ID" value="KNE63927.1"/>
    <property type="molecule type" value="Genomic_DNA"/>
</dbReference>
<protein>
    <submittedName>
        <fullName evidence="1">Uncharacterized protein</fullName>
    </submittedName>
</protein>
<sequence length="418" mass="44962">MASPVTNFANVLLTSLGKEMIYTLPKQAPVADHTTIKFPCTQGSAFSASGNGLGSTIRFQIPAMNKIVDLSAGVRLSFKALMYKDAACTQPMTAGAPETDQLLEDINVYGLLTRMLSDATVPATLKSTVLSIGQGYGDPVHRLEANRQFIFLLHSALLIQDHWLNLKHTLGLIIEITLAEPKACMIDTMGTVGGYVVSEPYLMVDTVTLHAAQLSQLNAAWASAGGVMFYGTTWACKTPAFVTPTGSIVVSDRHSLQKCILASFRTPQYHGKANVDPLARGLPITSYQIKNADEMVQLRPIDCTGYAPKALHELEVFAKGHTVGELTPAKWVDRGYSSGGSFVPPQGQFFLARTFETSSLVSGSDKAKKLGVNLEILTTGEPFPVDNSLGSVMYCCDVFVGYVTSISFNADGSVDVFN</sequence>
<gene>
    <name evidence="1" type="ORF">AMAG_19091</name>
</gene>
<dbReference type="VEuPathDB" id="FungiDB:AMAG_19091"/>
<accession>A0A0L0SN51</accession>
<reference evidence="1 2" key="1">
    <citation type="submission" date="2009-11" db="EMBL/GenBank/DDBJ databases">
        <title>Annotation of Allomyces macrogynus ATCC 38327.</title>
        <authorList>
            <consortium name="The Broad Institute Genome Sequencing Platform"/>
            <person name="Russ C."/>
            <person name="Cuomo C."/>
            <person name="Burger G."/>
            <person name="Gray M.W."/>
            <person name="Holland P.W.H."/>
            <person name="King N."/>
            <person name="Lang F.B.F."/>
            <person name="Roger A.J."/>
            <person name="Ruiz-Trillo I."/>
            <person name="Young S.K."/>
            <person name="Zeng Q."/>
            <person name="Gargeya S."/>
            <person name="Fitzgerald M."/>
            <person name="Haas B."/>
            <person name="Abouelleil A."/>
            <person name="Alvarado L."/>
            <person name="Arachchi H.M."/>
            <person name="Berlin A."/>
            <person name="Chapman S.B."/>
            <person name="Gearin G."/>
            <person name="Goldberg J."/>
            <person name="Griggs A."/>
            <person name="Gujja S."/>
            <person name="Hansen M."/>
            <person name="Heiman D."/>
            <person name="Howarth C."/>
            <person name="Larimer J."/>
            <person name="Lui A."/>
            <person name="MacDonald P.J.P."/>
            <person name="McCowen C."/>
            <person name="Montmayeur A."/>
            <person name="Murphy C."/>
            <person name="Neiman D."/>
            <person name="Pearson M."/>
            <person name="Priest M."/>
            <person name="Roberts A."/>
            <person name="Saif S."/>
            <person name="Shea T."/>
            <person name="Sisk P."/>
            <person name="Stolte C."/>
            <person name="Sykes S."/>
            <person name="Wortman J."/>
            <person name="Nusbaum C."/>
            <person name="Birren B."/>
        </authorList>
    </citation>
    <scope>NUCLEOTIDE SEQUENCE [LARGE SCALE GENOMIC DNA]</scope>
    <source>
        <strain evidence="1 2">ATCC 38327</strain>
    </source>
</reference>
<keyword evidence="2" id="KW-1185">Reference proteome</keyword>
<dbReference type="OrthoDB" id="5552052at2759"/>
<reference evidence="2" key="2">
    <citation type="submission" date="2009-11" db="EMBL/GenBank/DDBJ databases">
        <title>The Genome Sequence of Allomyces macrogynus strain ATCC 38327.</title>
        <authorList>
            <consortium name="The Broad Institute Genome Sequencing Platform"/>
            <person name="Russ C."/>
            <person name="Cuomo C."/>
            <person name="Shea T."/>
            <person name="Young S.K."/>
            <person name="Zeng Q."/>
            <person name="Koehrsen M."/>
            <person name="Haas B."/>
            <person name="Borodovsky M."/>
            <person name="Guigo R."/>
            <person name="Alvarado L."/>
            <person name="Berlin A."/>
            <person name="Borenstein D."/>
            <person name="Chen Z."/>
            <person name="Engels R."/>
            <person name="Freedman E."/>
            <person name="Gellesch M."/>
            <person name="Goldberg J."/>
            <person name="Griggs A."/>
            <person name="Gujja S."/>
            <person name="Heiman D."/>
            <person name="Hepburn T."/>
            <person name="Howarth C."/>
            <person name="Jen D."/>
            <person name="Larson L."/>
            <person name="Lewis B."/>
            <person name="Mehta T."/>
            <person name="Park D."/>
            <person name="Pearson M."/>
            <person name="Roberts A."/>
            <person name="Saif S."/>
            <person name="Shenoy N."/>
            <person name="Sisk P."/>
            <person name="Stolte C."/>
            <person name="Sykes S."/>
            <person name="Walk T."/>
            <person name="White J."/>
            <person name="Yandava C."/>
            <person name="Burger G."/>
            <person name="Gray M.W."/>
            <person name="Holland P.W.H."/>
            <person name="King N."/>
            <person name="Lang F.B.F."/>
            <person name="Roger A.J."/>
            <person name="Ruiz-Trillo I."/>
            <person name="Lander E."/>
            <person name="Nusbaum C."/>
        </authorList>
    </citation>
    <scope>NUCLEOTIDE SEQUENCE [LARGE SCALE GENOMIC DNA]</scope>
    <source>
        <strain evidence="2">ATCC 38327</strain>
    </source>
</reference>
<evidence type="ECO:0000313" key="2">
    <source>
        <dbReference type="Proteomes" id="UP000054350"/>
    </source>
</evidence>
<name>A0A0L0SN51_ALLM3</name>
<evidence type="ECO:0000313" key="1">
    <source>
        <dbReference type="EMBL" id="KNE63927.1"/>
    </source>
</evidence>